<accession>A0A1I4D2A8</accession>
<organism evidence="2 3">
    <name type="scientific">Neomesorhizobium albiziae</name>
    <dbReference type="NCBI Taxonomy" id="335020"/>
    <lineage>
        <taxon>Bacteria</taxon>
        <taxon>Pseudomonadati</taxon>
        <taxon>Pseudomonadota</taxon>
        <taxon>Alphaproteobacteria</taxon>
        <taxon>Hyphomicrobiales</taxon>
        <taxon>Phyllobacteriaceae</taxon>
        <taxon>Neomesorhizobium</taxon>
    </lineage>
</organism>
<dbReference type="PANTHER" id="PTHR30024">
    <property type="entry name" value="ALIPHATIC SULFONATES-BINDING PROTEIN-RELATED"/>
    <property type="match status" value="1"/>
</dbReference>
<dbReference type="RefSeq" id="WP_149762252.1">
    <property type="nucleotide sequence ID" value="NZ_BSPE01000001.1"/>
</dbReference>
<dbReference type="InterPro" id="IPR015168">
    <property type="entry name" value="SsuA/THI5"/>
</dbReference>
<evidence type="ECO:0000259" key="1">
    <source>
        <dbReference type="Pfam" id="PF09084"/>
    </source>
</evidence>
<keyword evidence="3" id="KW-1185">Reference proteome</keyword>
<evidence type="ECO:0000313" key="2">
    <source>
        <dbReference type="EMBL" id="SFK86597.1"/>
    </source>
</evidence>
<protein>
    <submittedName>
        <fullName evidence="2">NitT/TauT family transport system substrate-binding protein</fullName>
    </submittedName>
</protein>
<sequence length="335" mass="37417">MRIIQDRRAFLAGLSAAGGAALFNIRPSSAAEPPPETTTVRLGKWGAYCWASVFLAGELMRADGITDVRYVTGDTSVDNSQWLARGDTDFDMNMPSMHITSIEAGVPIKVLTGVHFGCFELIANDSVQAVADMRGKRVGVWVLDSHPHKLTSLMANYVGLDPVHDIQWVETENPMQDFIDGQVDAFLAATPEPQIFRGQKDFPGHTVVNIAVDRPWSQYFCCMVAGSTDYVTKYPAATKRVLRAILKAADFCASNPELAAQELVDRGFLPNYDYALATLKETPHDRWRDYDAEDTVRFYALRMQETGMIKSSPQQILSNGTDWRFLNELKRELKR</sequence>
<reference evidence="2 3" key="1">
    <citation type="submission" date="2016-10" db="EMBL/GenBank/DDBJ databases">
        <authorList>
            <person name="Varghese N."/>
            <person name="Submissions S."/>
        </authorList>
    </citation>
    <scope>NUCLEOTIDE SEQUENCE [LARGE SCALE GENOMIC DNA]</scope>
    <source>
        <strain evidence="2 3">DSM 21822</strain>
    </source>
</reference>
<evidence type="ECO:0000313" key="3">
    <source>
        <dbReference type="Proteomes" id="UP000323300"/>
    </source>
</evidence>
<dbReference type="Pfam" id="PF09084">
    <property type="entry name" value="NMT1"/>
    <property type="match status" value="1"/>
</dbReference>
<dbReference type="InterPro" id="IPR006311">
    <property type="entry name" value="TAT_signal"/>
</dbReference>
<dbReference type="Proteomes" id="UP000323300">
    <property type="component" value="Unassembled WGS sequence"/>
</dbReference>
<gene>
    <name evidence="2" type="ORF">SAMN04488498_11548</name>
</gene>
<feature type="domain" description="SsuA/THI5-like" evidence="1">
    <location>
        <begin position="67"/>
        <end position="258"/>
    </location>
</feature>
<dbReference type="Gene3D" id="3.40.190.10">
    <property type="entry name" value="Periplasmic binding protein-like II"/>
    <property type="match status" value="2"/>
</dbReference>
<dbReference type="EMBL" id="FOSL01000015">
    <property type="protein sequence ID" value="SFK86597.1"/>
    <property type="molecule type" value="Genomic_DNA"/>
</dbReference>
<dbReference type="OrthoDB" id="9815602at2"/>
<dbReference type="PROSITE" id="PS51318">
    <property type="entry name" value="TAT"/>
    <property type="match status" value="1"/>
</dbReference>
<dbReference type="AlphaFoldDB" id="A0A1I4D2A8"/>
<dbReference type="SUPFAM" id="SSF53850">
    <property type="entry name" value="Periplasmic binding protein-like II"/>
    <property type="match status" value="1"/>
</dbReference>
<proteinExistence type="predicted"/>
<name>A0A1I4D2A8_9HYPH</name>